<feature type="compositionally biased region" description="Low complexity" evidence="1">
    <location>
        <begin position="14"/>
        <end position="40"/>
    </location>
</feature>
<dbReference type="Proteomes" id="UP001189429">
    <property type="component" value="Unassembled WGS sequence"/>
</dbReference>
<accession>A0ABN9RW49</accession>
<evidence type="ECO:0000313" key="2">
    <source>
        <dbReference type="EMBL" id="CAK0822990.1"/>
    </source>
</evidence>
<sequence>MAAFTAMQPAQLLPLGVPPAASSGPAPALRGAAAGEQPQPGQGGPSVSLAAGLLAGARLIAASRPAPGRARRGARRQQLRARGGNVATELRPADVQAQANGEAKAHEFAAEATTEAPAGVEDNAMIASAPAGEALATGGEVAAAAAEDDEDMSSRLRFIAPLLPLAVFPLVQAKDSAKRNMDLMDLGPSFRRSD</sequence>
<feature type="region of interest" description="Disordered" evidence="1">
    <location>
        <begin position="14"/>
        <end position="47"/>
    </location>
</feature>
<comment type="caution">
    <text evidence="2">The sequence shown here is derived from an EMBL/GenBank/DDBJ whole genome shotgun (WGS) entry which is preliminary data.</text>
</comment>
<feature type="compositionally biased region" description="Basic residues" evidence="1">
    <location>
        <begin position="69"/>
        <end position="79"/>
    </location>
</feature>
<evidence type="ECO:0000313" key="3">
    <source>
        <dbReference type="Proteomes" id="UP001189429"/>
    </source>
</evidence>
<proteinExistence type="predicted"/>
<protein>
    <submittedName>
        <fullName evidence="2">Uncharacterized protein</fullName>
    </submittedName>
</protein>
<organism evidence="2 3">
    <name type="scientific">Prorocentrum cordatum</name>
    <dbReference type="NCBI Taxonomy" id="2364126"/>
    <lineage>
        <taxon>Eukaryota</taxon>
        <taxon>Sar</taxon>
        <taxon>Alveolata</taxon>
        <taxon>Dinophyceae</taxon>
        <taxon>Prorocentrales</taxon>
        <taxon>Prorocentraceae</taxon>
        <taxon>Prorocentrum</taxon>
    </lineage>
</organism>
<gene>
    <name evidence="2" type="ORF">PCOR1329_LOCUS23867</name>
</gene>
<evidence type="ECO:0000256" key="1">
    <source>
        <dbReference type="SAM" id="MobiDB-lite"/>
    </source>
</evidence>
<keyword evidence="3" id="KW-1185">Reference proteome</keyword>
<dbReference type="EMBL" id="CAUYUJ010008136">
    <property type="protein sequence ID" value="CAK0822990.1"/>
    <property type="molecule type" value="Genomic_DNA"/>
</dbReference>
<reference evidence="2" key="1">
    <citation type="submission" date="2023-10" db="EMBL/GenBank/DDBJ databases">
        <authorList>
            <person name="Chen Y."/>
            <person name="Shah S."/>
            <person name="Dougan E. K."/>
            <person name="Thang M."/>
            <person name="Chan C."/>
        </authorList>
    </citation>
    <scope>NUCLEOTIDE SEQUENCE [LARGE SCALE GENOMIC DNA]</scope>
</reference>
<feature type="region of interest" description="Disordered" evidence="1">
    <location>
        <begin position="64"/>
        <end position="86"/>
    </location>
</feature>
<name>A0ABN9RW49_9DINO</name>